<dbReference type="Pfam" id="PF05071">
    <property type="entry name" value="NDUFA12"/>
    <property type="match status" value="1"/>
</dbReference>
<proteinExistence type="inferred from homology"/>
<feature type="compositionally biased region" description="Polar residues" evidence="4">
    <location>
        <begin position="234"/>
        <end position="244"/>
    </location>
</feature>
<dbReference type="PANTHER" id="PTHR12910">
    <property type="entry name" value="NADH-UBIQUINONE OXIDOREDUCTASE SUBUNIT B17.2"/>
    <property type="match status" value="1"/>
</dbReference>
<evidence type="ECO:0000313" key="5">
    <source>
        <dbReference type="EMBL" id="KAG0127579.1"/>
    </source>
</evidence>
<evidence type="ECO:0000256" key="4">
    <source>
        <dbReference type="SAM" id="MobiDB-lite"/>
    </source>
</evidence>
<feature type="region of interest" description="Disordered" evidence="4">
    <location>
        <begin position="196"/>
        <end position="244"/>
    </location>
</feature>
<dbReference type="EMBL" id="JADDUC020000005">
    <property type="protein sequence ID" value="KAI1239012.1"/>
    <property type="molecule type" value="Genomic_DNA"/>
</dbReference>
<keyword evidence="7" id="KW-1185">Reference proteome</keyword>
<comment type="function">
    <text evidence="3">Accessory subunit of the mitochondrial membrane respiratory chain NADH dehydrogenase (Complex I), that is believed not to be involved in catalysis. Complex I functions in the transfer of electrons from NADH to the respiratory chain. The immediate electron acceptor for the enzyme is believed to be ubiquinone.</text>
</comment>
<gene>
    <name evidence="6" type="ORF">IHE44_0012111</name>
    <name evidence="5" type="ORF">IHE44_002693</name>
</gene>
<evidence type="ECO:0000256" key="2">
    <source>
        <dbReference type="ARBA" id="ARBA00040285"/>
    </source>
</evidence>
<dbReference type="GO" id="GO:0045271">
    <property type="term" value="C:respiratory chain complex I"/>
    <property type="evidence" value="ECO:0007669"/>
    <property type="project" value="InterPro"/>
</dbReference>
<keyword evidence="3" id="KW-0813">Transport</keyword>
<dbReference type="PANTHER" id="PTHR12910:SF2">
    <property type="entry name" value="NADH DEHYDROGENASE [UBIQUINONE] 1 ALPHA SUBCOMPLEX SUBUNIT 12"/>
    <property type="match status" value="1"/>
</dbReference>
<evidence type="ECO:0000256" key="1">
    <source>
        <dbReference type="ARBA" id="ARBA00007355"/>
    </source>
</evidence>
<dbReference type="InterPro" id="IPR007763">
    <property type="entry name" value="NDUFA12"/>
</dbReference>
<comment type="subunit">
    <text evidence="3">Complex I is composed of 45 different subunits.</text>
</comment>
<comment type="similarity">
    <text evidence="1 3">Belongs to the complex I NDUFA12 subunit family.</text>
</comment>
<keyword evidence="3" id="KW-0496">Mitochondrion</keyword>
<keyword evidence="3" id="KW-0249">Electron transport</keyword>
<reference evidence="6 7" key="2">
    <citation type="journal article" date="2021" name="J. Hered.">
        <title>Feather Gene Expression Elucidates the Developmental Basis of Plumage Iridescence in African Starlings.</title>
        <authorList>
            <person name="Rubenstein D.R."/>
            <person name="Corvelo A."/>
            <person name="MacManes M.D."/>
            <person name="Maia R."/>
            <person name="Narzisi G."/>
            <person name="Rousaki A."/>
            <person name="Vandenabeele P."/>
            <person name="Shawkey M.D."/>
            <person name="Solomon J."/>
        </authorList>
    </citation>
    <scope>NUCLEOTIDE SEQUENCE [LARGE SCALE GENOMIC DNA]</scope>
    <source>
        <strain evidence="6">SS15</strain>
    </source>
</reference>
<comment type="subcellular location">
    <subcellularLocation>
        <location evidence="3">Mitochondrion inner membrane</location>
        <topology evidence="3">Peripheral membrane protein</topology>
        <orientation evidence="3">Matrix side</orientation>
    </subcellularLocation>
</comment>
<keyword evidence="3" id="KW-0472">Membrane</keyword>
<dbReference type="Proteomes" id="UP000618051">
    <property type="component" value="Unassembled WGS sequence"/>
</dbReference>
<comment type="caution">
    <text evidence="5">The sequence shown here is derived from an EMBL/GenBank/DDBJ whole genome shotgun (WGS) entry which is preliminary data.</text>
</comment>
<evidence type="ECO:0000256" key="3">
    <source>
        <dbReference type="RuleBase" id="RU363103"/>
    </source>
</evidence>
<accession>A0A835NY13</accession>
<dbReference type="EMBL" id="JADDUC010000015">
    <property type="protein sequence ID" value="KAG0127579.1"/>
    <property type="molecule type" value="Genomic_DNA"/>
</dbReference>
<keyword evidence="3" id="KW-0679">Respiratory chain</keyword>
<reference evidence="5" key="1">
    <citation type="submission" date="2020-10" db="EMBL/GenBank/DDBJ databases">
        <title>Feather gene expression reveals the developmental basis of iridescence in African starlings.</title>
        <authorList>
            <person name="Rubenstein D.R."/>
        </authorList>
    </citation>
    <scope>NUCLEOTIDE SEQUENCE</scope>
    <source>
        <strain evidence="5">SS15</strain>
        <tissue evidence="5">Liver</tissue>
    </source>
</reference>
<dbReference type="OrthoDB" id="274641at2759"/>
<dbReference type="GO" id="GO:0005743">
    <property type="term" value="C:mitochondrial inner membrane"/>
    <property type="evidence" value="ECO:0007669"/>
    <property type="project" value="UniProtKB-SubCell"/>
</dbReference>
<keyword evidence="3" id="KW-0999">Mitochondrion inner membrane</keyword>
<evidence type="ECO:0000313" key="6">
    <source>
        <dbReference type="EMBL" id="KAI1239012.1"/>
    </source>
</evidence>
<sequence>REARAQRHPSGRTTAGGARCRFRSWFRFRFRAAALTRGGREAGRCEPAARPKMAEYVQLLKRALKHIGGHGGARGAMLQLLRVNDLKTGNLIGIDKYGNKYYEDKRNFFGRHRWVVYTEEMNGKNTFWEVDGSMVPPEWHRWLHSMTDDPPTTHPPVARKFIWENHKFNVSGTPEQYVPYSTTRKKIHDWSTVRFEHQKQRGPSSFPRANLAGAMQPSSTSDHAAIQRGVSSLPRGSSPSPALL</sequence>
<dbReference type="GO" id="GO:0006979">
    <property type="term" value="P:response to oxidative stress"/>
    <property type="evidence" value="ECO:0007669"/>
    <property type="project" value="TreeGrafter"/>
</dbReference>
<reference evidence="6" key="3">
    <citation type="submission" date="2022-01" db="EMBL/GenBank/DDBJ databases">
        <authorList>
            <person name="Rubenstein D.R."/>
        </authorList>
    </citation>
    <scope>NUCLEOTIDE SEQUENCE</scope>
    <source>
        <strain evidence="6">SS15</strain>
        <tissue evidence="6">Liver</tissue>
    </source>
</reference>
<name>A0A835NY13_9PASS</name>
<protein>
    <recommendedName>
        <fullName evidence="2 3">NADH dehydrogenase [ubiquinone] 1 alpha subcomplex subunit 12</fullName>
    </recommendedName>
</protein>
<feature type="non-terminal residue" evidence="5">
    <location>
        <position position="1"/>
    </location>
</feature>
<organism evidence="5">
    <name type="scientific">Lamprotornis superbus</name>
    <dbReference type="NCBI Taxonomy" id="245042"/>
    <lineage>
        <taxon>Eukaryota</taxon>
        <taxon>Metazoa</taxon>
        <taxon>Chordata</taxon>
        <taxon>Craniata</taxon>
        <taxon>Vertebrata</taxon>
        <taxon>Euteleostomi</taxon>
        <taxon>Archelosauria</taxon>
        <taxon>Archosauria</taxon>
        <taxon>Dinosauria</taxon>
        <taxon>Saurischia</taxon>
        <taxon>Theropoda</taxon>
        <taxon>Coelurosauria</taxon>
        <taxon>Aves</taxon>
        <taxon>Neognathae</taxon>
        <taxon>Neoaves</taxon>
        <taxon>Telluraves</taxon>
        <taxon>Australaves</taxon>
        <taxon>Passeriformes</taxon>
        <taxon>Sturnidae</taxon>
        <taxon>Lamprotornis</taxon>
    </lineage>
</organism>
<evidence type="ECO:0000313" key="7">
    <source>
        <dbReference type="Proteomes" id="UP000618051"/>
    </source>
</evidence>
<dbReference type="AlphaFoldDB" id="A0A835NY13"/>